<accession>A0A3M7LHL7</accession>
<sequence length="168" mass="20066">MESKKLSLILLSYNSEFRILKVYETVKKLLSRHDISNLDSFQKIIFTLFIIFSILGTETRQFLQLFPFVLFIFLDSLKNYKFSANLVLGVFIFQLIWSRFWYIIDLPEGFLFYALKDKDISDFPAQRYFQFQGPWLSETNSIWYGAIFIIIYLIAYTILKKSQQIKID</sequence>
<evidence type="ECO:0000256" key="1">
    <source>
        <dbReference type="SAM" id="Phobius"/>
    </source>
</evidence>
<organism evidence="2 3">
    <name type="scientific">Chryseobacterium nematophagum</name>
    <dbReference type="NCBI Taxonomy" id="2305228"/>
    <lineage>
        <taxon>Bacteria</taxon>
        <taxon>Pseudomonadati</taxon>
        <taxon>Bacteroidota</taxon>
        <taxon>Flavobacteriia</taxon>
        <taxon>Flavobacteriales</taxon>
        <taxon>Weeksellaceae</taxon>
        <taxon>Chryseobacterium group</taxon>
        <taxon>Chryseobacterium</taxon>
    </lineage>
</organism>
<dbReference type="EMBL" id="QWIV01000005">
    <property type="protein sequence ID" value="RMZ61052.1"/>
    <property type="molecule type" value="Genomic_DNA"/>
</dbReference>
<keyword evidence="1" id="KW-1133">Transmembrane helix</keyword>
<feature type="transmembrane region" description="Helical" evidence="1">
    <location>
        <begin position="86"/>
        <end position="104"/>
    </location>
</feature>
<name>A0A3M7LHL7_9FLAO</name>
<protein>
    <submittedName>
        <fullName evidence="2">Uncharacterized protein</fullName>
    </submittedName>
</protein>
<evidence type="ECO:0000313" key="3">
    <source>
        <dbReference type="Proteomes" id="UP000267524"/>
    </source>
</evidence>
<feature type="transmembrane region" description="Helical" evidence="1">
    <location>
        <begin position="141"/>
        <end position="159"/>
    </location>
</feature>
<dbReference type="Proteomes" id="UP000267524">
    <property type="component" value="Unassembled WGS sequence"/>
</dbReference>
<proteinExistence type="predicted"/>
<evidence type="ECO:0000313" key="2">
    <source>
        <dbReference type="EMBL" id="RMZ61052.1"/>
    </source>
</evidence>
<gene>
    <name evidence="2" type="ORF">D1632_03535</name>
</gene>
<dbReference type="AlphaFoldDB" id="A0A3M7LHL7"/>
<keyword evidence="1" id="KW-0812">Transmembrane</keyword>
<comment type="caution">
    <text evidence="2">The sequence shown here is derived from an EMBL/GenBank/DDBJ whole genome shotgun (WGS) entry which is preliminary data.</text>
</comment>
<keyword evidence="1" id="KW-0472">Membrane</keyword>
<reference evidence="2 3" key="1">
    <citation type="submission" date="2018-08" db="EMBL/GenBank/DDBJ databases">
        <title>Chryseobacterium nematophagum: a novel matrix digesting pathogen of nematodes.</title>
        <authorList>
            <person name="Page A."/>
            <person name="Roberts M."/>
            <person name="Felix M.-A."/>
            <person name="Weir W."/>
        </authorList>
    </citation>
    <scope>NUCLEOTIDE SEQUENCE [LARGE SCALE GENOMIC DNA]</scope>
    <source>
        <strain evidence="2 3">JUb275</strain>
    </source>
</reference>
<keyword evidence="3" id="KW-1185">Reference proteome</keyword>